<evidence type="ECO:0000313" key="4">
    <source>
        <dbReference type="Proteomes" id="UP000297245"/>
    </source>
</evidence>
<evidence type="ECO:0000313" key="3">
    <source>
        <dbReference type="EMBL" id="THU77965.1"/>
    </source>
</evidence>
<dbReference type="InterPro" id="IPR001810">
    <property type="entry name" value="F-box_dom"/>
</dbReference>
<dbReference type="InterPro" id="IPR032675">
    <property type="entry name" value="LRR_dom_sf"/>
</dbReference>
<name>A0A4V4HB43_DENBC</name>
<dbReference type="OrthoDB" id="2788229at2759"/>
<dbReference type="Proteomes" id="UP000297245">
    <property type="component" value="Unassembled WGS sequence"/>
</dbReference>
<gene>
    <name evidence="3" type="ORF">K435DRAFT_973719</name>
</gene>
<protein>
    <recommendedName>
        <fullName evidence="2">F-box domain-containing protein</fullName>
    </recommendedName>
</protein>
<feature type="region of interest" description="Disordered" evidence="1">
    <location>
        <begin position="1"/>
        <end position="22"/>
    </location>
</feature>
<accession>A0A4V4HB43</accession>
<organism evidence="3 4">
    <name type="scientific">Dendrothele bispora (strain CBS 962.96)</name>
    <dbReference type="NCBI Taxonomy" id="1314807"/>
    <lineage>
        <taxon>Eukaryota</taxon>
        <taxon>Fungi</taxon>
        <taxon>Dikarya</taxon>
        <taxon>Basidiomycota</taxon>
        <taxon>Agaricomycotina</taxon>
        <taxon>Agaricomycetes</taxon>
        <taxon>Agaricomycetidae</taxon>
        <taxon>Agaricales</taxon>
        <taxon>Agaricales incertae sedis</taxon>
        <taxon>Dendrothele</taxon>
    </lineage>
</organism>
<dbReference type="SUPFAM" id="SSF52047">
    <property type="entry name" value="RNI-like"/>
    <property type="match status" value="1"/>
</dbReference>
<dbReference type="EMBL" id="ML180292">
    <property type="protein sequence ID" value="THU77965.1"/>
    <property type="molecule type" value="Genomic_DNA"/>
</dbReference>
<reference evidence="3 4" key="1">
    <citation type="journal article" date="2019" name="Nat. Ecol. Evol.">
        <title>Megaphylogeny resolves global patterns of mushroom evolution.</title>
        <authorList>
            <person name="Varga T."/>
            <person name="Krizsan K."/>
            <person name="Foldi C."/>
            <person name="Dima B."/>
            <person name="Sanchez-Garcia M."/>
            <person name="Sanchez-Ramirez S."/>
            <person name="Szollosi G.J."/>
            <person name="Szarkandi J.G."/>
            <person name="Papp V."/>
            <person name="Albert L."/>
            <person name="Andreopoulos W."/>
            <person name="Angelini C."/>
            <person name="Antonin V."/>
            <person name="Barry K.W."/>
            <person name="Bougher N.L."/>
            <person name="Buchanan P."/>
            <person name="Buyck B."/>
            <person name="Bense V."/>
            <person name="Catcheside P."/>
            <person name="Chovatia M."/>
            <person name="Cooper J."/>
            <person name="Damon W."/>
            <person name="Desjardin D."/>
            <person name="Finy P."/>
            <person name="Geml J."/>
            <person name="Haridas S."/>
            <person name="Hughes K."/>
            <person name="Justo A."/>
            <person name="Karasinski D."/>
            <person name="Kautmanova I."/>
            <person name="Kiss B."/>
            <person name="Kocsube S."/>
            <person name="Kotiranta H."/>
            <person name="LaButti K.M."/>
            <person name="Lechner B.E."/>
            <person name="Liimatainen K."/>
            <person name="Lipzen A."/>
            <person name="Lukacs Z."/>
            <person name="Mihaltcheva S."/>
            <person name="Morgado L.N."/>
            <person name="Niskanen T."/>
            <person name="Noordeloos M.E."/>
            <person name="Ohm R.A."/>
            <person name="Ortiz-Santana B."/>
            <person name="Ovrebo C."/>
            <person name="Racz N."/>
            <person name="Riley R."/>
            <person name="Savchenko A."/>
            <person name="Shiryaev A."/>
            <person name="Soop K."/>
            <person name="Spirin V."/>
            <person name="Szebenyi C."/>
            <person name="Tomsovsky M."/>
            <person name="Tulloss R.E."/>
            <person name="Uehling J."/>
            <person name="Grigoriev I.V."/>
            <person name="Vagvolgyi C."/>
            <person name="Papp T."/>
            <person name="Martin F.M."/>
            <person name="Miettinen O."/>
            <person name="Hibbett D.S."/>
            <person name="Nagy L.G."/>
        </authorList>
    </citation>
    <scope>NUCLEOTIDE SEQUENCE [LARGE SCALE GENOMIC DNA]</scope>
    <source>
        <strain evidence="3 4">CBS 962.96</strain>
    </source>
</reference>
<sequence length="531" mass="60558">MDSHQNQRRKKAKTSTNSIAPIRRSSRVAARQGWRIPPEILLLIMKELRDSKVSLKTAALVCRAWRGPAHVYLFSQIHIRKSSDCSRISKIIQKSPHIASHMNRLVVQESDFQPMFESVKDRTSISRVSYLQSRDATEIASTLGSCVRELGVSVYPLDENNLKFLKQMKQVQTLRVDQCDEMRVDILAELIQDMRNLTSLHLFGGQIDCDVEEYENDRLESLADTTATSSTVSSAEPTVDMPPFRLTRLTLDRVEHRFGLLKFLLDSRLFDLGALKSLDLTWMEAEDQFGIATLDFTFLDRLFRKVGTNLKGLTLGLWGTHFYPRDQYLEHYTMNPVASPLRCLVTLESLSIINQEYDRFDPSLFLALLTSVPSSSSTHIQLKTLVNVDDFAEFTPVFFAHPEEDPAKHWKAVDSLLGDKDRFPVLKTLTLTIILEFQSEVFKLTLHDTEACGKPICFPCVMMRLGDERAKEIATRHAEESVDQTSTQIVGLFEGTLTRLKEKGLLNVEVEKQDLSLPDLKPESGFWKWDN</sequence>
<dbReference type="Gene3D" id="3.80.10.10">
    <property type="entry name" value="Ribonuclease Inhibitor"/>
    <property type="match status" value="1"/>
</dbReference>
<keyword evidence="4" id="KW-1185">Reference proteome</keyword>
<feature type="compositionally biased region" description="Basic residues" evidence="1">
    <location>
        <begin position="1"/>
        <end position="13"/>
    </location>
</feature>
<dbReference type="AlphaFoldDB" id="A0A4V4HB43"/>
<proteinExistence type="predicted"/>
<dbReference type="Pfam" id="PF12937">
    <property type="entry name" value="F-box-like"/>
    <property type="match status" value="1"/>
</dbReference>
<feature type="domain" description="F-box" evidence="2">
    <location>
        <begin position="35"/>
        <end position="79"/>
    </location>
</feature>
<evidence type="ECO:0000256" key="1">
    <source>
        <dbReference type="SAM" id="MobiDB-lite"/>
    </source>
</evidence>
<evidence type="ECO:0000259" key="2">
    <source>
        <dbReference type="Pfam" id="PF12937"/>
    </source>
</evidence>